<proteinExistence type="predicted"/>
<organism evidence="2 3">
    <name type="scientific">Malacoplasma iowae DK-CPA</name>
    <dbReference type="NCBI Taxonomy" id="1394179"/>
    <lineage>
        <taxon>Bacteria</taxon>
        <taxon>Bacillati</taxon>
        <taxon>Mycoplasmatota</taxon>
        <taxon>Mycoplasmoidales</taxon>
        <taxon>Mycoplasmoidaceae</taxon>
        <taxon>Malacoplasma</taxon>
    </lineage>
</organism>
<keyword evidence="1" id="KW-1133">Transmembrane helix</keyword>
<evidence type="ECO:0000313" key="2">
    <source>
        <dbReference type="EMBL" id="KFB07525.1"/>
    </source>
</evidence>
<feature type="transmembrane region" description="Helical" evidence="1">
    <location>
        <begin position="6"/>
        <end position="29"/>
    </location>
</feature>
<reference evidence="2 3" key="1">
    <citation type="journal article" date="2014" name="PLoS ONE">
        <title>Reduction of Hydrogen Peroxide Accumulation and Toxicity by a Catalase from Mycoplasma iowae.</title>
        <authorList>
            <person name="Pritchard R.E."/>
            <person name="Prassinos A.J."/>
            <person name="Osborne J.D."/>
            <person name="Raviv Z."/>
            <person name="Balish M.F."/>
        </authorList>
    </citation>
    <scope>NUCLEOTIDE SEQUENCE [LARGE SCALE GENOMIC DNA]</scope>
    <source>
        <strain evidence="2 3">DK-CPA</strain>
    </source>
</reference>
<sequence length="209" mass="24714">MQLPDLIYLIIFLIMFFVLFGLKWLSFVINKKACKKLSQVIEKNKMNNYKTIFESNQSSIYLFYTSLLWRIYAFVPIIPIVCVVAVAYLTNNFTDVTKYIIIGFVIIYAIALTVLIYFFKPKNYSSSLKRLEELQSKMEKEKISEITSHKAEIRYWLTTLVSNDIYLKNIAIVPKKFIVVSIQILYMDKKNKLDQNKVQEIEQLFSLYF</sequence>
<gene>
    <name evidence="2" type="ORF">P271_367</name>
</gene>
<name>A0A084U3I9_MALIO</name>
<dbReference type="RefSeq" id="WP_036452004.1">
    <property type="nucleotide sequence ID" value="NZ_AWQU01000079.1"/>
</dbReference>
<evidence type="ECO:0000256" key="1">
    <source>
        <dbReference type="SAM" id="Phobius"/>
    </source>
</evidence>
<keyword evidence="1" id="KW-0812">Transmembrane</keyword>
<dbReference type="EMBL" id="AWQU01000079">
    <property type="protein sequence ID" value="KFB07525.1"/>
    <property type="molecule type" value="Genomic_DNA"/>
</dbReference>
<feature type="transmembrane region" description="Helical" evidence="1">
    <location>
        <begin position="67"/>
        <end position="90"/>
    </location>
</feature>
<feature type="transmembrane region" description="Helical" evidence="1">
    <location>
        <begin position="96"/>
        <end position="119"/>
    </location>
</feature>
<evidence type="ECO:0000313" key="3">
    <source>
        <dbReference type="Proteomes" id="UP000028523"/>
    </source>
</evidence>
<protein>
    <submittedName>
        <fullName evidence="2">Uncharacterized protein</fullName>
    </submittedName>
</protein>
<keyword evidence="3" id="KW-1185">Reference proteome</keyword>
<comment type="caution">
    <text evidence="2">The sequence shown here is derived from an EMBL/GenBank/DDBJ whole genome shotgun (WGS) entry which is preliminary data.</text>
</comment>
<keyword evidence="1" id="KW-0472">Membrane</keyword>
<dbReference type="Proteomes" id="UP000028523">
    <property type="component" value="Unassembled WGS sequence"/>
</dbReference>
<accession>A0A084U3I9</accession>
<dbReference type="AlphaFoldDB" id="A0A084U3I9"/>